<organism evidence="6 7">
    <name type="scientific">Abyssibacter profundi</name>
    <dbReference type="NCBI Taxonomy" id="2182787"/>
    <lineage>
        <taxon>Bacteria</taxon>
        <taxon>Pseudomonadati</taxon>
        <taxon>Pseudomonadota</taxon>
        <taxon>Gammaproteobacteria</taxon>
        <taxon>Chromatiales</taxon>
        <taxon>Oceanococcaceae</taxon>
        <taxon>Abyssibacter</taxon>
    </lineage>
</organism>
<keyword evidence="7" id="KW-1185">Reference proteome</keyword>
<dbReference type="PANTHER" id="PTHR34218:SF3">
    <property type="entry name" value="ACYL-HOMOSERINE LACTONE ACYLASE PVDQ"/>
    <property type="match status" value="1"/>
</dbReference>
<dbReference type="PANTHER" id="PTHR34218">
    <property type="entry name" value="PEPTIDASE S45 PENICILLIN AMIDASE"/>
    <property type="match status" value="1"/>
</dbReference>
<dbReference type="Gene3D" id="2.30.120.10">
    <property type="match status" value="1"/>
</dbReference>
<evidence type="ECO:0000256" key="2">
    <source>
        <dbReference type="ARBA" id="ARBA00022729"/>
    </source>
</evidence>
<keyword evidence="4" id="KW-0865">Zymogen</keyword>
<accession>A0A363ULZ5</accession>
<evidence type="ECO:0000313" key="6">
    <source>
        <dbReference type="EMBL" id="PWN56442.1"/>
    </source>
</evidence>
<evidence type="ECO:0000256" key="5">
    <source>
        <dbReference type="SAM" id="SignalP"/>
    </source>
</evidence>
<dbReference type="RefSeq" id="WP_109719636.1">
    <property type="nucleotide sequence ID" value="NZ_QEQK01000005.1"/>
</dbReference>
<dbReference type="Gene3D" id="1.10.439.10">
    <property type="entry name" value="Penicillin Amidohydrolase, domain 1"/>
    <property type="match status" value="1"/>
</dbReference>
<reference evidence="6 7" key="1">
    <citation type="submission" date="2018-05" db="EMBL/GenBank/DDBJ databases">
        <title>Abyssibacter profundi OUC007T gen. nov., sp. nov, a marine bacterium isolated from seawater of the Mariana Trench.</title>
        <authorList>
            <person name="Zhou S."/>
        </authorList>
    </citation>
    <scope>NUCLEOTIDE SEQUENCE [LARGE SCALE GENOMIC DNA]</scope>
    <source>
        <strain evidence="6 7">OUC007</strain>
    </source>
</reference>
<keyword evidence="2 5" id="KW-0732">Signal</keyword>
<protein>
    <submittedName>
        <fullName evidence="6">Penicillin amidase</fullName>
    </submittedName>
</protein>
<evidence type="ECO:0000256" key="4">
    <source>
        <dbReference type="ARBA" id="ARBA00023145"/>
    </source>
</evidence>
<dbReference type="InterPro" id="IPR029055">
    <property type="entry name" value="Ntn_hydrolases_N"/>
</dbReference>
<dbReference type="SUPFAM" id="SSF56235">
    <property type="entry name" value="N-terminal nucleophile aminohydrolases (Ntn hydrolases)"/>
    <property type="match status" value="1"/>
</dbReference>
<dbReference type="EMBL" id="QEQK01000005">
    <property type="protein sequence ID" value="PWN56442.1"/>
    <property type="molecule type" value="Genomic_DNA"/>
</dbReference>
<comment type="similarity">
    <text evidence="1">Belongs to the peptidase S45 family.</text>
</comment>
<dbReference type="InterPro" id="IPR002692">
    <property type="entry name" value="S45"/>
</dbReference>
<name>A0A363ULZ5_9GAMM</name>
<dbReference type="GO" id="GO:0016811">
    <property type="term" value="F:hydrolase activity, acting on carbon-nitrogen (but not peptide) bonds, in linear amides"/>
    <property type="evidence" value="ECO:0007669"/>
    <property type="project" value="InterPro"/>
</dbReference>
<dbReference type="InterPro" id="IPR023343">
    <property type="entry name" value="Penicillin_amidase_dom1"/>
</dbReference>
<feature type="chain" id="PRO_5016654221" evidence="5">
    <location>
        <begin position="18"/>
        <end position="814"/>
    </location>
</feature>
<evidence type="ECO:0000256" key="1">
    <source>
        <dbReference type="ARBA" id="ARBA00006586"/>
    </source>
</evidence>
<dbReference type="GO" id="GO:0017000">
    <property type="term" value="P:antibiotic biosynthetic process"/>
    <property type="evidence" value="ECO:0007669"/>
    <property type="project" value="InterPro"/>
</dbReference>
<dbReference type="PROSITE" id="PS51257">
    <property type="entry name" value="PROKAR_LIPOPROTEIN"/>
    <property type="match status" value="1"/>
</dbReference>
<evidence type="ECO:0000256" key="3">
    <source>
        <dbReference type="ARBA" id="ARBA00022801"/>
    </source>
</evidence>
<proteinExistence type="inferred from homology"/>
<dbReference type="InterPro" id="IPR043146">
    <property type="entry name" value="Penicillin_amidase_N_B-knob"/>
</dbReference>
<dbReference type="AlphaFoldDB" id="A0A363ULZ5"/>
<feature type="signal peptide" evidence="5">
    <location>
        <begin position="1"/>
        <end position="17"/>
    </location>
</feature>
<keyword evidence="3" id="KW-0378">Hydrolase</keyword>
<dbReference type="InterPro" id="IPR043147">
    <property type="entry name" value="Penicillin_amidase_A-knob"/>
</dbReference>
<gene>
    <name evidence="6" type="ORF">DEH80_06290</name>
</gene>
<dbReference type="Pfam" id="PF01804">
    <property type="entry name" value="Penicil_amidase"/>
    <property type="match status" value="1"/>
</dbReference>
<comment type="caution">
    <text evidence="6">The sequence shown here is derived from an EMBL/GenBank/DDBJ whole genome shotgun (WGS) entry which is preliminary data.</text>
</comment>
<sequence length="814" mass="87442">MLSPRCLLLLLTSTVLAACNGASQVAEDGAATGTVSVTRTAGGVPHIEAADWFGLGYGYGYVAAKDAICRIAEFYITAAGERSRHFGADADFPFPANGFTFNNLNSDFFFQLIRAQGTVERLAAQPPPLGPGPEIRDLFAGHVAGYNRYLEDTGVDQLSDPACRGADWVKPITTDDVFRMAYTLAIFAGSAPSVDGIGGAAPVAEASAGDLPAVIAGLRQAGDWQPGGHMASNAVAIGTEASADGIPILMGNPHQTYNDSGIFYQASFRIPGEAELSGTSFLGLPFIVIGTNRDVAWSHTTSSAFRFTPYQLTLAGPYSTVIDGAVEPMQAWPLTVEARQADGRLTTINRTLYTTRFGPMVTNIAGLPVFAWTPALGFALADPNRENMRYLNHFVRLAKVRTVREFESLLDTLQGIPWANTIAVDRGGEAFYGDITVAANVEDDKAIACGSAAGLVSFPLLGLPILDGSRSDCAWDDDPDAVAPGILGPDRLPRLFRSDYVSNSNDSHWLTHPDQPLTGFPRILGEEGTERRLRTRLGLTMIRERLAGTDGYPGVGFTHDIMKDWVFGSRQYLGELWRDELVSLCNTLGIAVGSAGPVDVSEACSVLAAWDLTTNLDAPGALLFRRIAGRLTGQTLPSGTTTQTRLPGTHAFLTPFDPDAPIDTPSGLNPLHPSVQTALADAVTELNDAGIALDARLRDYQFIERAGRRYPLHGGIDRMGSYSIMNIDWDPAVGYANPYHGNTYTQVVSFPPQGCPRVSTITTYAQSPDPSSPYHADQTALYGDKQWLEVPFCQAAIREQAIERLELTLPTASR</sequence>
<dbReference type="Gene3D" id="1.10.1400.10">
    <property type="match status" value="1"/>
</dbReference>
<dbReference type="Gene3D" id="3.60.20.10">
    <property type="entry name" value="Glutamine Phosphoribosylpyrophosphate, subunit 1, domain 1"/>
    <property type="match status" value="1"/>
</dbReference>
<evidence type="ECO:0000313" key="7">
    <source>
        <dbReference type="Proteomes" id="UP000251800"/>
    </source>
</evidence>
<dbReference type="Proteomes" id="UP000251800">
    <property type="component" value="Unassembled WGS sequence"/>
</dbReference>
<dbReference type="OrthoDB" id="9760084at2"/>